<protein>
    <submittedName>
        <fullName evidence="2">Uncharacterized protein</fullName>
    </submittedName>
</protein>
<dbReference type="Proteomes" id="UP001055172">
    <property type="component" value="Unassembled WGS sequence"/>
</dbReference>
<dbReference type="AlphaFoldDB" id="A0AA37GYC9"/>
<evidence type="ECO:0000313" key="3">
    <source>
        <dbReference type="Proteomes" id="UP001055172"/>
    </source>
</evidence>
<gene>
    <name evidence="2" type="ORF">ColLi_12421</name>
</gene>
<name>A0AA37GYC9_9PEZI</name>
<evidence type="ECO:0000313" key="2">
    <source>
        <dbReference type="EMBL" id="GJC89583.1"/>
    </source>
</evidence>
<feature type="compositionally biased region" description="Low complexity" evidence="1">
    <location>
        <begin position="215"/>
        <end position="230"/>
    </location>
</feature>
<feature type="compositionally biased region" description="Polar residues" evidence="1">
    <location>
        <begin position="26"/>
        <end position="52"/>
    </location>
</feature>
<feature type="compositionally biased region" description="Polar residues" evidence="1">
    <location>
        <begin position="128"/>
        <end position="139"/>
    </location>
</feature>
<evidence type="ECO:0000256" key="1">
    <source>
        <dbReference type="SAM" id="MobiDB-lite"/>
    </source>
</evidence>
<dbReference type="EMBL" id="BPPX01000043">
    <property type="protein sequence ID" value="GJC89583.1"/>
    <property type="molecule type" value="Genomic_DNA"/>
</dbReference>
<accession>A0AA37GYC9</accession>
<comment type="caution">
    <text evidence="2">The sequence shown here is derived from an EMBL/GenBank/DDBJ whole genome shotgun (WGS) entry which is preliminary data.</text>
</comment>
<sequence>MAARVSIENPEGQVISEAGKVGRGQNGFNTRIETRNNQTTPPKQTHLQTTEQKALEPINRAQWLEGINTEGSEKDAQSDNDTEMGTMQTYNTTDTGTDDEKKSEGKEDEEFEAAMNKAINDSNHEYNSRTAATFKTSIQAPGVKNPFAPPGPPITAPDFSTMFSRQAPMSAFGQQTATMASPEKPSTPDSATEKHLKSGVTFWVPKSMSLAARTSQQQQEQRNVSEQESSGTPAPITGRKLKRPATRRLPGREQ</sequence>
<proteinExistence type="predicted"/>
<organism evidence="2 3">
    <name type="scientific">Colletotrichum liriopes</name>
    <dbReference type="NCBI Taxonomy" id="708192"/>
    <lineage>
        <taxon>Eukaryota</taxon>
        <taxon>Fungi</taxon>
        <taxon>Dikarya</taxon>
        <taxon>Ascomycota</taxon>
        <taxon>Pezizomycotina</taxon>
        <taxon>Sordariomycetes</taxon>
        <taxon>Hypocreomycetidae</taxon>
        <taxon>Glomerellales</taxon>
        <taxon>Glomerellaceae</taxon>
        <taxon>Colletotrichum</taxon>
        <taxon>Colletotrichum spaethianum species complex</taxon>
    </lineage>
</organism>
<feature type="compositionally biased region" description="Polar residues" evidence="1">
    <location>
        <begin position="83"/>
        <end position="95"/>
    </location>
</feature>
<reference evidence="2 3" key="1">
    <citation type="submission" date="2021-07" db="EMBL/GenBank/DDBJ databases">
        <title>Genome data of Colletotrichum spaethianum.</title>
        <authorList>
            <person name="Utami Y.D."/>
            <person name="Hiruma K."/>
        </authorList>
    </citation>
    <scope>NUCLEOTIDE SEQUENCE [LARGE SCALE GENOMIC DNA]</scope>
    <source>
        <strain evidence="2 3">MAFF 242679</strain>
    </source>
</reference>
<keyword evidence="3" id="KW-1185">Reference proteome</keyword>
<feature type="region of interest" description="Disordered" evidence="1">
    <location>
        <begin position="1"/>
        <end position="254"/>
    </location>
</feature>